<dbReference type="Proteomes" id="UP000285405">
    <property type="component" value="Unassembled WGS sequence"/>
</dbReference>
<dbReference type="Pfam" id="PF13500">
    <property type="entry name" value="AAA_26"/>
    <property type="match status" value="1"/>
</dbReference>
<evidence type="ECO:0000256" key="4">
    <source>
        <dbReference type="ARBA" id="ARBA00022898"/>
    </source>
</evidence>
<dbReference type="InterPro" id="IPR015421">
    <property type="entry name" value="PyrdxlP-dep_Trfase_major"/>
</dbReference>
<dbReference type="SUPFAM" id="SSF53383">
    <property type="entry name" value="PLP-dependent transferases"/>
    <property type="match status" value="1"/>
</dbReference>
<dbReference type="GO" id="GO:0004015">
    <property type="term" value="F:adenosylmethionine-8-amino-7-oxononanoate transaminase activity"/>
    <property type="evidence" value="ECO:0007669"/>
    <property type="project" value="TreeGrafter"/>
</dbReference>
<dbReference type="GO" id="GO:0030170">
    <property type="term" value="F:pyridoxal phosphate binding"/>
    <property type="evidence" value="ECO:0007669"/>
    <property type="project" value="InterPro"/>
</dbReference>
<dbReference type="GO" id="GO:0009102">
    <property type="term" value="P:biotin biosynthetic process"/>
    <property type="evidence" value="ECO:0007669"/>
    <property type="project" value="TreeGrafter"/>
</dbReference>
<dbReference type="PANTHER" id="PTHR42684">
    <property type="entry name" value="ADENOSYLMETHIONINE-8-AMINO-7-OXONONANOATE AMINOTRANSFERASE"/>
    <property type="match status" value="1"/>
</dbReference>
<dbReference type="PROSITE" id="PS00600">
    <property type="entry name" value="AA_TRANSFER_CLASS_3"/>
    <property type="match status" value="1"/>
</dbReference>
<evidence type="ECO:0000256" key="3">
    <source>
        <dbReference type="ARBA" id="ARBA00022679"/>
    </source>
</evidence>
<dbReference type="GO" id="GO:0005739">
    <property type="term" value="C:mitochondrion"/>
    <property type="evidence" value="ECO:0007669"/>
    <property type="project" value="UniProtKB-SubCell"/>
</dbReference>
<evidence type="ECO:0000313" key="5">
    <source>
        <dbReference type="EMBL" id="RKF66771.1"/>
    </source>
</evidence>
<protein>
    <submittedName>
        <fullName evidence="5">Bifunctional dethiobiotin synthetase/7,8-diamino-pelargonic acid aminotransferase, mitochondrial</fullName>
    </submittedName>
</protein>
<evidence type="ECO:0000256" key="1">
    <source>
        <dbReference type="ARBA" id="ARBA00004173"/>
    </source>
</evidence>
<gene>
    <name evidence="5" type="ORF">GcC1_110011</name>
</gene>
<dbReference type="CDD" id="cd03109">
    <property type="entry name" value="DTBS"/>
    <property type="match status" value="1"/>
</dbReference>
<dbReference type="PANTHER" id="PTHR42684:SF3">
    <property type="entry name" value="ADENOSYLMETHIONINE-8-AMINO-7-OXONONANOATE AMINOTRANSFERASE"/>
    <property type="match status" value="1"/>
</dbReference>
<keyword evidence="3 5" id="KW-0808">Transferase</keyword>
<dbReference type="OrthoDB" id="425114at2759"/>
<dbReference type="InterPro" id="IPR015424">
    <property type="entry name" value="PyrdxlP-dep_Trfase"/>
</dbReference>
<proteinExistence type="predicted"/>
<dbReference type="FunFam" id="3.90.1150.10:FF:000080">
    <property type="entry name" value="Bifunctional dethiobiotin synthetase/adenosylmethionine-8-amino-7-oxononanoate aminotransferase"/>
    <property type="match status" value="1"/>
</dbReference>
<sequence>MAPQLSTLWRSLKSYQIYGANTNVGKTVMSTILCKALENVYPTEQTWYLKPISTGPDDQSDVKHIQHFSPKTKAKCLFQFDQAVSPHIAARSSPSKPVSDAQLRDLTLAHLQNCAQSGQGTLLVETAGGVTSPAPSGTLQGDLYQPLRLSVCLVGDHSLGGISATISAFESLHIRGYTVDALLQFENPELQNHDYLEEYFKMHGIQSLTIPLPPPRLPDTKEDNDSMQEYYSKISHMKSVERVLNHLSQKHLTRIGELERMSSDAYTKIWYPFTQHKQLSPKTIIPIDSACGDFFQVAPVSNKEESLSDSQEGILTPAFDGSASWWTQGLGHALPTLSLAAAHAAGRYGHVIFAGNIHRPALDLADTLLKSLENSRLSRVFFSDNGSTGMEVAIKMAFSATSKRYENSKANREELGVIGLKGSYHGDTIGAMDCSEPGIFNEKVHWYKGRGYWFDFPRVFMKNGYWNIKIPDVMQEFSSTADLKYSFKESDSLNEISGCESPKKAYLLEFSSLGQIFDLQRRKKSDDADLYRKYIFETLKILTKDQGRKFGAVVMEPVLLGAAGMQLVDPLFQHILIDVVRNSSILDQNPSSDSADNKAWTGLPVIFDEVFTGLYRLGRFSAAKFLDVEPDISVHAKLLTGGLVPLCCTVASETIYQSFISDSKTDALLHGHSYTAHPVGCHVANTSLKMLAALDASDDWLEGKVDWWSREEWIDELKDQYNYEKKREFPIWKLGKRLLYSCKPGVWSVWSYEFLHNLSYNRDISGIISLGSVLAITLEDKNHGTVTVLWLHYTYRNTFLKATNTFVSTYVYWAMFCTLWLVKLQSPRHSEKSKILSKIISVRISDSTGAHKIVQINFKL</sequence>
<dbReference type="GO" id="GO:0004141">
    <property type="term" value="F:dethiobiotin synthase activity"/>
    <property type="evidence" value="ECO:0007669"/>
    <property type="project" value="TreeGrafter"/>
</dbReference>
<dbReference type="InterPro" id="IPR015422">
    <property type="entry name" value="PyrdxlP-dep_Trfase_small"/>
</dbReference>
<dbReference type="Gene3D" id="3.40.640.10">
    <property type="entry name" value="Type I PLP-dependent aspartate aminotransferase-like (Major domain)"/>
    <property type="match status" value="1"/>
</dbReference>
<dbReference type="Gene3D" id="3.90.1150.10">
    <property type="entry name" value="Aspartate Aminotransferase, domain 1"/>
    <property type="match status" value="1"/>
</dbReference>
<comment type="caution">
    <text evidence="5">The sequence shown here is derived from an EMBL/GenBank/DDBJ whole genome shotgun (WGS) entry which is preliminary data.</text>
</comment>
<dbReference type="InterPro" id="IPR005814">
    <property type="entry name" value="Aminotrans_3"/>
</dbReference>
<accession>A0A420I900</accession>
<comment type="subcellular location">
    <subcellularLocation>
        <location evidence="1">Mitochondrion</location>
    </subcellularLocation>
</comment>
<dbReference type="AlphaFoldDB" id="A0A420I900"/>
<evidence type="ECO:0000313" key="6">
    <source>
        <dbReference type="Proteomes" id="UP000285405"/>
    </source>
</evidence>
<keyword evidence="2 5" id="KW-0032">Aminotransferase</keyword>
<evidence type="ECO:0000256" key="2">
    <source>
        <dbReference type="ARBA" id="ARBA00022576"/>
    </source>
</evidence>
<keyword evidence="4" id="KW-0663">Pyridoxal phosphate</keyword>
<dbReference type="InterPro" id="IPR027417">
    <property type="entry name" value="P-loop_NTPase"/>
</dbReference>
<dbReference type="SUPFAM" id="SSF52540">
    <property type="entry name" value="P-loop containing nucleoside triphosphate hydrolases"/>
    <property type="match status" value="1"/>
</dbReference>
<dbReference type="InterPro" id="IPR049704">
    <property type="entry name" value="Aminotrans_3_PPA_site"/>
</dbReference>
<organism evidence="5 6">
    <name type="scientific">Golovinomyces cichoracearum</name>
    <dbReference type="NCBI Taxonomy" id="62708"/>
    <lineage>
        <taxon>Eukaryota</taxon>
        <taxon>Fungi</taxon>
        <taxon>Dikarya</taxon>
        <taxon>Ascomycota</taxon>
        <taxon>Pezizomycotina</taxon>
        <taxon>Leotiomycetes</taxon>
        <taxon>Erysiphales</taxon>
        <taxon>Erysiphaceae</taxon>
        <taxon>Golovinomyces</taxon>
    </lineage>
</organism>
<dbReference type="EMBL" id="MCBR01011056">
    <property type="protein sequence ID" value="RKF66771.1"/>
    <property type="molecule type" value="Genomic_DNA"/>
</dbReference>
<reference evidence="5 6" key="1">
    <citation type="journal article" date="2018" name="BMC Genomics">
        <title>Comparative genome analyses reveal sequence features reflecting distinct modes of host-adaptation between dicot and monocot powdery mildew.</title>
        <authorList>
            <person name="Wu Y."/>
            <person name="Ma X."/>
            <person name="Pan Z."/>
            <person name="Kale S.D."/>
            <person name="Song Y."/>
            <person name="King H."/>
            <person name="Zhang Q."/>
            <person name="Presley C."/>
            <person name="Deng X."/>
            <person name="Wei C.I."/>
            <person name="Xiao S."/>
        </authorList>
    </citation>
    <scope>NUCLEOTIDE SEQUENCE [LARGE SCALE GENOMIC DNA]</scope>
    <source>
        <strain evidence="5">UCSC1</strain>
    </source>
</reference>
<dbReference type="Pfam" id="PF00202">
    <property type="entry name" value="Aminotran_3"/>
    <property type="match status" value="2"/>
</dbReference>
<dbReference type="Gene3D" id="3.40.50.300">
    <property type="entry name" value="P-loop containing nucleotide triphosphate hydrolases"/>
    <property type="match status" value="1"/>
</dbReference>
<name>A0A420I900_9PEZI</name>